<dbReference type="KEGG" id="moz:MoryE10_34580"/>
<dbReference type="AlphaFoldDB" id="A0A8D4VUF7"/>
<keyword evidence="2" id="KW-1185">Reference proteome</keyword>
<dbReference type="NCBIfam" id="NF038262">
    <property type="entry name" value="SiaB_fam_kinase"/>
    <property type="match status" value="1"/>
</dbReference>
<gene>
    <name evidence="1" type="ORF">MoryE10_34580</name>
</gene>
<dbReference type="InterPro" id="IPR046239">
    <property type="entry name" value="DUF6272"/>
</dbReference>
<evidence type="ECO:0000313" key="1">
    <source>
        <dbReference type="EMBL" id="BBL72852.1"/>
    </source>
</evidence>
<evidence type="ECO:0000313" key="2">
    <source>
        <dbReference type="Proteomes" id="UP000824988"/>
    </source>
</evidence>
<dbReference type="Proteomes" id="UP000824988">
    <property type="component" value="Chromosome"/>
</dbReference>
<proteinExistence type="predicted"/>
<dbReference type="RefSeq" id="WP_221047793.1">
    <property type="nucleotide sequence ID" value="NZ_AP019782.1"/>
</dbReference>
<protein>
    <submittedName>
        <fullName evidence="1">Uncharacterized protein</fullName>
    </submittedName>
</protein>
<sequence length="186" mass="20180">MEINALNTFNQAAQNAGVLFYYTGGFSQSIVTAMSDMLKHKLQANGVTGSTARKIFSAFVEMAQNVVHYSEDRVTDADAVDREVRYGTMAVGVGQAGYFVLCGNSVARARVPVLRERLDPICQMTTQEIKEAYRQQLRGATDADSKGAGLGFLTVAREATSPIEYSFVDAGETAGDHVSFYLKANI</sequence>
<accession>A0A8D4VUF7</accession>
<dbReference type="EMBL" id="AP019782">
    <property type="protein sequence ID" value="BBL72852.1"/>
    <property type="molecule type" value="Genomic_DNA"/>
</dbReference>
<organism evidence="1 2">
    <name type="scientific">Methylogaea oryzae</name>
    <dbReference type="NCBI Taxonomy" id="1295382"/>
    <lineage>
        <taxon>Bacteria</taxon>
        <taxon>Pseudomonadati</taxon>
        <taxon>Pseudomonadota</taxon>
        <taxon>Gammaproteobacteria</taxon>
        <taxon>Methylococcales</taxon>
        <taxon>Methylococcaceae</taxon>
        <taxon>Methylogaea</taxon>
    </lineage>
</organism>
<name>A0A8D4VUF7_9GAMM</name>
<dbReference type="Pfam" id="PF19788">
    <property type="entry name" value="DUF6272"/>
    <property type="match status" value="1"/>
</dbReference>
<reference evidence="1" key="1">
    <citation type="submission" date="2019-06" db="EMBL/GenBank/DDBJ databases">
        <title>Complete genome sequence of Methylogaea oryzae strain JCM16910.</title>
        <authorList>
            <person name="Asakawa S."/>
        </authorList>
    </citation>
    <scope>NUCLEOTIDE SEQUENCE</scope>
    <source>
        <strain evidence="1">E10</strain>
    </source>
</reference>